<evidence type="ECO:0000313" key="2">
    <source>
        <dbReference type="EMBL" id="MBS4081140.1"/>
    </source>
</evidence>
<organism evidence="2 3">
    <name type="scientific">Pseudomonas rustica</name>
    <dbReference type="NCBI Taxonomy" id="2827099"/>
    <lineage>
        <taxon>Bacteria</taxon>
        <taxon>Pseudomonadati</taxon>
        <taxon>Pseudomonadota</taxon>
        <taxon>Gammaproteobacteria</taxon>
        <taxon>Pseudomonadales</taxon>
        <taxon>Pseudomonadaceae</taxon>
        <taxon>Pseudomonas</taxon>
    </lineage>
</organism>
<dbReference type="Gene3D" id="3.10.490.10">
    <property type="entry name" value="Gamma-glutamyl cyclotransferase-like"/>
    <property type="match status" value="1"/>
</dbReference>
<protein>
    <submittedName>
        <fullName evidence="2">Gamma-glutamylcyclotransferase</fullName>
    </submittedName>
</protein>
<dbReference type="EMBL" id="JAGYHF010000013">
    <property type="protein sequence ID" value="MBS4081140.1"/>
    <property type="molecule type" value="Genomic_DNA"/>
</dbReference>
<comment type="caution">
    <text evidence="2">The sequence shown here is derived from an EMBL/GenBank/DDBJ whole genome shotgun (WGS) entry which is preliminary data.</text>
</comment>
<reference evidence="2 3" key="1">
    <citation type="submission" date="2021-04" db="EMBL/GenBank/DDBJ databases">
        <title>Pseudomonas rustica sp. nov. isolated from raw milk.</title>
        <authorList>
            <person name="Fiedler G."/>
            <person name="Gieschler S."/>
            <person name="Kabisch J."/>
            <person name="Grimmler C."/>
            <person name="Brinks E."/>
            <person name="Wagner N."/>
            <person name="Hetzer B."/>
            <person name="Franz C.M.A.P."/>
            <person name="Boehnlein C."/>
        </authorList>
    </citation>
    <scope>NUCLEOTIDE SEQUENCE [LARGE SCALE GENOMIC DNA]</scope>
    <source>
        <strain evidence="2 3">MBT-4</strain>
    </source>
</reference>
<accession>A0ABS5N3I8</accession>
<dbReference type="InterPro" id="IPR013024">
    <property type="entry name" value="GGCT-like"/>
</dbReference>
<sequence length="107" mass="11739">MERLFVYGTLGPGRPNEHVMLKIGGVWETATLKGRLAEAGWGAELGYPGLIIADDGDDIAGYVFSSEHFAEHWAALDEFEGSEYQRLLTQVTLADGSTIDAYVYALR</sequence>
<dbReference type="InterPro" id="IPR036568">
    <property type="entry name" value="GGCT-like_sf"/>
</dbReference>
<dbReference type="CDD" id="cd06661">
    <property type="entry name" value="GGCT_like"/>
    <property type="match status" value="1"/>
</dbReference>
<proteinExistence type="predicted"/>
<dbReference type="RefSeq" id="WP_053119687.1">
    <property type="nucleotide sequence ID" value="NZ_CP188200.1"/>
</dbReference>
<evidence type="ECO:0000259" key="1">
    <source>
        <dbReference type="Pfam" id="PF06094"/>
    </source>
</evidence>
<dbReference type="Proteomes" id="UP000676035">
    <property type="component" value="Unassembled WGS sequence"/>
</dbReference>
<dbReference type="InterPro" id="IPR009288">
    <property type="entry name" value="AIG2-like_dom"/>
</dbReference>
<dbReference type="Pfam" id="PF06094">
    <property type="entry name" value="GGACT"/>
    <property type="match status" value="1"/>
</dbReference>
<keyword evidence="3" id="KW-1185">Reference proteome</keyword>
<gene>
    <name evidence="2" type="ORF">KFS80_22875</name>
</gene>
<name>A0ABS5N3I8_9PSED</name>
<dbReference type="SUPFAM" id="SSF110857">
    <property type="entry name" value="Gamma-glutamyl cyclotransferase-like"/>
    <property type="match status" value="1"/>
</dbReference>
<evidence type="ECO:0000313" key="3">
    <source>
        <dbReference type="Proteomes" id="UP000676035"/>
    </source>
</evidence>
<feature type="domain" description="Gamma-glutamylcyclotransferase AIG2-like" evidence="1">
    <location>
        <begin position="4"/>
        <end position="106"/>
    </location>
</feature>